<protein>
    <submittedName>
        <fullName evidence="5">MarR family transcriptional regulator</fullName>
    </submittedName>
</protein>
<dbReference type="InterPro" id="IPR036390">
    <property type="entry name" value="WH_DNA-bd_sf"/>
</dbReference>
<feature type="domain" description="HTH marR-type" evidence="4">
    <location>
        <begin position="10"/>
        <end position="145"/>
    </location>
</feature>
<dbReference type="RefSeq" id="WP_249586851.1">
    <property type="nucleotide sequence ID" value="NZ_BAAAQL010000008.1"/>
</dbReference>
<keyword evidence="2" id="KW-0238">DNA-binding</keyword>
<evidence type="ECO:0000313" key="6">
    <source>
        <dbReference type="Proteomes" id="UP000829992"/>
    </source>
</evidence>
<name>A0ABY4PQG9_9ACTN</name>
<dbReference type="InterPro" id="IPR023187">
    <property type="entry name" value="Tscrpt_reg_MarR-type_CS"/>
</dbReference>
<dbReference type="InterPro" id="IPR000835">
    <property type="entry name" value="HTH_MarR-typ"/>
</dbReference>
<dbReference type="PANTHER" id="PTHR33164:SF43">
    <property type="entry name" value="HTH-TYPE TRANSCRIPTIONAL REPRESSOR YETL"/>
    <property type="match status" value="1"/>
</dbReference>
<evidence type="ECO:0000256" key="3">
    <source>
        <dbReference type="ARBA" id="ARBA00023163"/>
    </source>
</evidence>
<dbReference type="InterPro" id="IPR036388">
    <property type="entry name" value="WH-like_DNA-bd_sf"/>
</dbReference>
<dbReference type="Pfam" id="PF01047">
    <property type="entry name" value="MarR"/>
    <property type="match status" value="1"/>
</dbReference>
<dbReference type="Gene3D" id="1.10.10.10">
    <property type="entry name" value="Winged helix-like DNA-binding domain superfamily/Winged helix DNA-binding domain"/>
    <property type="match status" value="1"/>
</dbReference>
<dbReference type="PANTHER" id="PTHR33164">
    <property type="entry name" value="TRANSCRIPTIONAL REGULATOR, MARR FAMILY"/>
    <property type="match status" value="1"/>
</dbReference>
<keyword evidence="3" id="KW-0804">Transcription</keyword>
<accession>A0ABY4PQG9</accession>
<dbReference type="EMBL" id="CP097289">
    <property type="protein sequence ID" value="UQT55362.1"/>
    <property type="molecule type" value="Genomic_DNA"/>
</dbReference>
<dbReference type="Proteomes" id="UP000829992">
    <property type="component" value="Chromosome"/>
</dbReference>
<reference evidence="5 6" key="1">
    <citation type="submission" date="2022-05" db="EMBL/GenBank/DDBJ databases">
        <authorList>
            <person name="Zhou X."/>
            <person name="Li K."/>
            <person name="Man Y."/>
        </authorList>
    </citation>
    <scope>NUCLEOTIDE SEQUENCE [LARGE SCALE GENOMIC DNA]</scope>
    <source>
        <strain evidence="5 6">MS405</strain>
    </source>
</reference>
<evidence type="ECO:0000259" key="4">
    <source>
        <dbReference type="PROSITE" id="PS50995"/>
    </source>
</evidence>
<gene>
    <name evidence="5" type="ORF">M4V62_09780</name>
</gene>
<organism evidence="5 6">
    <name type="scientific">Streptomyces durmitorensis</name>
    <dbReference type="NCBI Taxonomy" id="319947"/>
    <lineage>
        <taxon>Bacteria</taxon>
        <taxon>Bacillati</taxon>
        <taxon>Actinomycetota</taxon>
        <taxon>Actinomycetes</taxon>
        <taxon>Kitasatosporales</taxon>
        <taxon>Streptomycetaceae</taxon>
        <taxon>Streptomyces</taxon>
    </lineage>
</organism>
<sequence>MPRSLPLHSRETVAHAACSVSDLLEVLWGRGHEAAPSGPLPPSQFRALTVIKEQRKVNQRTLGEVLGSRPSAVSRLCDRLEAAGLIERLPSTTSRREVQLRLSRRGSSVLEEFRTLRVREVEAVLETMSPAHLATLSEGLNLFQEAAAEHIGLPSDAKSNDGPSAVIA</sequence>
<dbReference type="SMART" id="SM00347">
    <property type="entry name" value="HTH_MARR"/>
    <property type="match status" value="1"/>
</dbReference>
<evidence type="ECO:0000313" key="5">
    <source>
        <dbReference type="EMBL" id="UQT55362.1"/>
    </source>
</evidence>
<dbReference type="PROSITE" id="PS50995">
    <property type="entry name" value="HTH_MARR_2"/>
    <property type="match status" value="1"/>
</dbReference>
<keyword evidence="6" id="KW-1185">Reference proteome</keyword>
<evidence type="ECO:0000256" key="2">
    <source>
        <dbReference type="ARBA" id="ARBA00023125"/>
    </source>
</evidence>
<dbReference type="SUPFAM" id="SSF46785">
    <property type="entry name" value="Winged helix' DNA-binding domain"/>
    <property type="match status" value="1"/>
</dbReference>
<evidence type="ECO:0000256" key="1">
    <source>
        <dbReference type="ARBA" id="ARBA00023015"/>
    </source>
</evidence>
<proteinExistence type="predicted"/>
<dbReference type="InterPro" id="IPR039422">
    <property type="entry name" value="MarR/SlyA-like"/>
</dbReference>
<dbReference type="PROSITE" id="PS01117">
    <property type="entry name" value="HTH_MARR_1"/>
    <property type="match status" value="1"/>
</dbReference>
<keyword evidence="1" id="KW-0805">Transcription regulation</keyword>